<protein>
    <recommendedName>
        <fullName evidence="4 8">Signal peptidase I</fullName>
        <ecNumber evidence="4 8">3.4.21.89</ecNumber>
    </recommendedName>
</protein>
<dbReference type="EC" id="3.4.21.89" evidence="4 8"/>
<dbReference type="PROSITE" id="PS00501">
    <property type="entry name" value="SPASE_I_1"/>
    <property type="match status" value="1"/>
</dbReference>
<dbReference type="AlphaFoldDB" id="A0A5S9MAH3"/>
<dbReference type="InterPro" id="IPR000223">
    <property type="entry name" value="Pept_S26A_signal_pept_1"/>
</dbReference>
<dbReference type="PANTHER" id="PTHR43390">
    <property type="entry name" value="SIGNAL PEPTIDASE I"/>
    <property type="match status" value="1"/>
</dbReference>
<dbReference type="GO" id="GO:0006465">
    <property type="term" value="P:signal peptide processing"/>
    <property type="evidence" value="ECO:0007669"/>
    <property type="project" value="InterPro"/>
</dbReference>
<dbReference type="EMBL" id="AP021906">
    <property type="protein sequence ID" value="BBP88959.1"/>
    <property type="molecule type" value="Genomic_DNA"/>
</dbReference>
<dbReference type="GO" id="GO:0005886">
    <property type="term" value="C:plasma membrane"/>
    <property type="evidence" value="ECO:0007669"/>
    <property type="project" value="UniProtKB-SubCell"/>
</dbReference>
<evidence type="ECO:0000313" key="12">
    <source>
        <dbReference type="EMBL" id="BBP88959.1"/>
    </source>
</evidence>
<keyword evidence="5 8" id="KW-0645">Protease</keyword>
<evidence type="ECO:0000256" key="7">
    <source>
        <dbReference type="PIRSR" id="PIRSR600223-1"/>
    </source>
</evidence>
<evidence type="ECO:0000256" key="8">
    <source>
        <dbReference type="RuleBase" id="RU003993"/>
    </source>
</evidence>
<comment type="subcellular location">
    <subcellularLocation>
        <location evidence="2">Cell membrane</location>
        <topology evidence="2">Single-pass type II membrane protein</topology>
    </subcellularLocation>
    <subcellularLocation>
        <location evidence="9">Membrane</location>
        <topology evidence="9">Single-pass type II membrane protein</topology>
    </subcellularLocation>
</comment>
<feature type="domain" description="Peptidase S26" evidence="11">
    <location>
        <begin position="29"/>
        <end position="125"/>
    </location>
</feature>
<dbReference type="GO" id="GO:0009003">
    <property type="term" value="F:signal peptidase activity"/>
    <property type="evidence" value="ECO:0007669"/>
    <property type="project" value="UniProtKB-EC"/>
</dbReference>
<feature type="transmembrane region" description="Helical" evidence="8">
    <location>
        <begin position="28"/>
        <end position="49"/>
    </location>
</feature>
<dbReference type="GO" id="GO:0004252">
    <property type="term" value="F:serine-type endopeptidase activity"/>
    <property type="evidence" value="ECO:0007669"/>
    <property type="project" value="InterPro"/>
</dbReference>
<name>A0A5S9MAH3_BACIA</name>
<dbReference type="SUPFAM" id="SSF51306">
    <property type="entry name" value="LexA/Signal peptidase"/>
    <property type="match status" value="1"/>
</dbReference>
<evidence type="ECO:0000256" key="2">
    <source>
        <dbReference type="ARBA" id="ARBA00004401"/>
    </source>
</evidence>
<dbReference type="Proteomes" id="UP000464658">
    <property type="component" value="Chromosome"/>
</dbReference>
<feature type="region of interest" description="Disordered" evidence="10">
    <location>
        <begin position="1"/>
        <end position="21"/>
    </location>
</feature>
<feature type="active site" evidence="7">
    <location>
        <position position="102"/>
    </location>
</feature>
<evidence type="ECO:0000256" key="5">
    <source>
        <dbReference type="ARBA" id="ARBA00022670"/>
    </source>
</evidence>
<dbReference type="InterPro" id="IPR019533">
    <property type="entry name" value="Peptidase_S26"/>
</dbReference>
<dbReference type="PRINTS" id="PR00727">
    <property type="entry name" value="LEADERPTASE"/>
</dbReference>
<dbReference type="Pfam" id="PF10502">
    <property type="entry name" value="Peptidase_S26"/>
    <property type="match status" value="1"/>
</dbReference>
<evidence type="ECO:0000256" key="1">
    <source>
        <dbReference type="ARBA" id="ARBA00000677"/>
    </source>
</evidence>
<proteinExistence type="inferred from homology"/>
<evidence type="ECO:0000256" key="9">
    <source>
        <dbReference type="RuleBase" id="RU362042"/>
    </source>
</evidence>
<accession>A0A5S9MAH3</accession>
<evidence type="ECO:0000256" key="3">
    <source>
        <dbReference type="ARBA" id="ARBA00009370"/>
    </source>
</evidence>
<dbReference type="InterPro" id="IPR019757">
    <property type="entry name" value="Pept_S26A_signal_pept_1_Lys-AS"/>
</dbReference>
<evidence type="ECO:0000256" key="6">
    <source>
        <dbReference type="ARBA" id="ARBA00022801"/>
    </source>
</evidence>
<organism evidence="12 13">
    <name type="scientific">Bacillus safensis</name>
    <dbReference type="NCBI Taxonomy" id="561879"/>
    <lineage>
        <taxon>Bacteria</taxon>
        <taxon>Bacillati</taxon>
        <taxon>Bacillota</taxon>
        <taxon>Bacilli</taxon>
        <taxon>Bacillales</taxon>
        <taxon>Bacillaceae</taxon>
        <taxon>Bacillus</taxon>
    </lineage>
</organism>
<comment type="catalytic activity">
    <reaction evidence="1 8">
        <text>Cleavage of hydrophobic, N-terminal signal or leader sequences from secreted and periplasmic proteins.</text>
        <dbReference type="EC" id="3.4.21.89"/>
    </reaction>
</comment>
<dbReference type="PROSITE" id="PS00760">
    <property type="entry name" value="SPASE_I_2"/>
    <property type="match status" value="1"/>
</dbReference>
<evidence type="ECO:0000313" key="13">
    <source>
        <dbReference type="Proteomes" id="UP000464658"/>
    </source>
</evidence>
<keyword evidence="6 8" id="KW-0378">Hydrolase</keyword>
<dbReference type="InterPro" id="IPR019756">
    <property type="entry name" value="Pept_S26A_signal_pept_1_Ser-AS"/>
</dbReference>
<reference evidence="12 13" key="1">
    <citation type="submission" date="2019-12" db="EMBL/GenBank/DDBJ databases">
        <title>Full genome sequence of a Bacillus safensis strain isolated from commercially available natto in Indonesia.</title>
        <authorList>
            <person name="Yoshida M."/>
            <person name="Uomi M."/>
            <person name="Waturangi D."/>
            <person name="Ekaputri J.J."/>
            <person name="Setiamarga D.H.E."/>
        </authorList>
    </citation>
    <scope>NUCLEOTIDE SEQUENCE [LARGE SCALE GENOMIC DNA]</scope>
    <source>
        <strain evidence="12 13">IDN1</strain>
    </source>
</reference>
<dbReference type="InterPro" id="IPR036286">
    <property type="entry name" value="LexA/Signal_pep-like_sf"/>
</dbReference>
<feature type="compositionally biased region" description="Basic and acidic residues" evidence="10">
    <location>
        <begin position="1"/>
        <end position="10"/>
    </location>
</feature>
<evidence type="ECO:0000256" key="4">
    <source>
        <dbReference type="ARBA" id="ARBA00013208"/>
    </source>
</evidence>
<dbReference type="Gene3D" id="2.10.109.10">
    <property type="entry name" value="Umud Fragment, subunit A"/>
    <property type="match status" value="1"/>
</dbReference>
<evidence type="ECO:0000256" key="10">
    <source>
        <dbReference type="SAM" id="MobiDB-lite"/>
    </source>
</evidence>
<keyword evidence="8" id="KW-0812">Transmembrane</keyword>
<feature type="active site" evidence="7">
    <location>
        <position position="59"/>
    </location>
</feature>
<comment type="similarity">
    <text evidence="3 9">Belongs to the peptidase S26 family.</text>
</comment>
<dbReference type="PANTHER" id="PTHR43390:SF1">
    <property type="entry name" value="CHLOROPLAST PROCESSING PEPTIDASE"/>
    <property type="match status" value="1"/>
</dbReference>
<keyword evidence="8" id="KW-0472">Membrane</keyword>
<gene>
    <name evidence="12" type="ORF">BsIDN1_25770</name>
</gene>
<sequence>MNEEKNKQNENEIQSDAKQAKTEKKSSLFEWIKAILIALALVLLIRTFIFEPYVVEGESMEPTLHDGEKLFVNKTINYLGGVKRGDIVIINGKDGQKIHYVKRLIGLPGDTIEMKDDTLYINEKKK</sequence>
<keyword evidence="8" id="KW-1133">Transmembrane helix</keyword>
<evidence type="ECO:0000259" key="11">
    <source>
        <dbReference type="Pfam" id="PF10502"/>
    </source>
</evidence>
<dbReference type="CDD" id="cd06530">
    <property type="entry name" value="S26_SPase_I"/>
    <property type="match status" value="1"/>
</dbReference>
<dbReference type="NCBIfam" id="TIGR02227">
    <property type="entry name" value="sigpep_I_bact"/>
    <property type="match status" value="1"/>
</dbReference>